<evidence type="ECO:0000256" key="1">
    <source>
        <dbReference type="ARBA" id="ARBA00011764"/>
    </source>
</evidence>
<protein>
    <recommendedName>
        <fullName evidence="2">Regulatory protein zeste</fullName>
    </recommendedName>
</protein>
<evidence type="ECO:0000256" key="2">
    <source>
        <dbReference type="ARBA" id="ARBA00016807"/>
    </source>
</evidence>
<comment type="function">
    <text evidence="3">Involved in transvection phenomena (= synapsis-dependent gene expression), where the synaptic pairing of chromosomes carrying genes with which zeste interacts influences the expression of these genes. Zeste binds to DNA and stimulates transcription from a nearby promoter.</text>
</comment>
<evidence type="ECO:0000259" key="4">
    <source>
        <dbReference type="Pfam" id="PF13873"/>
    </source>
</evidence>
<evidence type="ECO:0000313" key="5">
    <source>
        <dbReference type="EMBL" id="MXU88758.1"/>
    </source>
</evidence>
<dbReference type="InterPro" id="IPR028002">
    <property type="entry name" value="Myb_DNA-bind_5"/>
</dbReference>
<evidence type="ECO:0000256" key="3">
    <source>
        <dbReference type="ARBA" id="ARBA00025466"/>
    </source>
</evidence>
<name>A0A6B0UAU5_IXORI</name>
<comment type="subunit">
    <text evidence="1">Self-associates forming complexes of several hundred monomers.</text>
</comment>
<dbReference type="EMBL" id="GIFC01006675">
    <property type="protein sequence ID" value="MXU88758.1"/>
    <property type="molecule type" value="Transcribed_RNA"/>
</dbReference>
<feature type="domain" description="Myb/SANT-like DNA-binding" evidence="4">
    <location>
        <begin position="17"/>
        <end position="83"/>
    </location>
</feature>
<dbReference type="AlphaFoldDB" id="A0A6B0UAU5"/>
<proteinExistence type="predicted"/>
<dbReference type="Pfam" id="PF13873">
    <property type="entry name" value="Myb_DNA-bind_5"/>
    <property type="match status" value="1"/>
</dbReference>
<accession>A0A6B0UAU5</accession>
<organism evidence="5">
    <name type="scientific">Ixodes ricinus</name>
    <name type="common">Common tick</name>
    <name type="synonym">Acarus ricinus</name>
    <dbReference type="NCBI Taxonomy" id="34613"/>
    <lineage>
        <taxon>Eukaryota</taxon>
        <taxon>Metazoa</taxon>
        <taxon>Ecdysozoa</taxon>
        <taxon>Arthropoda</taxon>
        <taxon>Chelicerata</taxon>
        <taxon>Arachnida</taxon>
        <taxon>Acari</taxon>
        <taxon>Parasitiformes</taxon>
        <taxon>Ixodida</taxon>
        <taxon>Ixodoidea</taxon>
        <taxon>Ixodidae</taxon>
        <taxon>Ixodinae</taxon>
        <taxon>Ixodes</taxon>
    </lineage>
</organism>
<reference evidence="5" key="1">
    <citation type="submission" date="2019-12" db="EMBL/GenBank/DDBJ databases">
        <title>An insight into the sialome of adult female Ixodes ricinus ticks feeding for 6 days.</title>
        <authorList>
            <person name="Perner J."/>
            <person name="Ribeiro J.M.C."/>
        </authorList>
    </citation>
    <scope>NUCLEOTIDE SEQUENCE</scope>
    <source>
        <strain evidence="5">Semi-engorged</strain>
        <tissue evidence="5">Salivary glands</tissue>
    </source>
</reference>
<sequence length="103" mass="11993">MSQASTSQTISRTQTPKMTLDQQMELIRAIGERKQQILEKFSSTVTWRTKRQAWEDIVNDISFPRSARQPQEAWRKLVKKARDMCALFRGHEQRTGESDVPAQ</sequence>